<dbReference type="AlphaFoldDB" id="A0A3B0WB23"/>
<evidence type="ECO:0000256" key="2">
    <source>
        <dbReference type="ARBA" id="ARBA00022448"/>
    </source>
</evidence>
<proteinExistence type="predicted"/>
<dbReference type="Pfam" id="PF04290">
    <property type="entry name" value="DctQ"/>
    <property type="match status" value="1"/>
</dbReference>
<dbReference type="GO" id="GO:0005886">
    <property type="term" value="C:plasma membrane"/>
    <property type="evidence" value="ECO:0007669"/>
    <property type="project" value="UniProtKB-SubCell"/>
</dbReference>
<dbReference type="InterPro" id="IPR055348">
    <property type="entry name" value="DctQ"/>
</dbReference>
<keyword evidence="2" id="KW-0813">Transport</keyword>
<keyword evidence="3" id="KW-1003">Cell membrane</keyword>
<keyword evidence="6" id="KW-1133">Transmembrane helix</keyword>
<dbReference type="InterPro" id="IPR007387">
    <property type="entry name" value="TRAP_DctQ"/>
</dbReference>
<evidence type="ECO:0000256" key="5">
    <source>
        <dbReference type="ARBA" id="ARBA00022692"/>
    </source>
</evidence>
<evidence type="ECO:0000313" key="9">
    <source>
        <dbReference type="EMBL" id="VAW53165.1"/>
    </source>
</evidence>
<protein>
    <recommendedName>
        <fullName evidence="8">Tripartite ATP-independent periplasmic transporters DctQ component domain-containing protein</fullName>
    </recommendedName>
</protein>
<keyword evidence="7" id="KW-0472">Membrane</keyword>
<dbReference type="PANTHER" id="PTHR35011">
    <property type="entry name" value="2,3-DIKETO-L-GULONATE TRAP TRANSPORTER SMALL PERMEASE PROTEIN YIAM"/>
    <property type="match status" value="1"/>
</dbReference>
<feature type="domain" description="Tripartite ATP-independent periplasmic transporters DctQ component" evidence="8">
    <location>
        <begin position="1"/>
        <end position="126"/>
    </location>
</feature>
<evidence type="ECO:0000256" key="4">
    <source>
        <dbReference type="ARBA" id="ARBA00022519"/>
    </source>
</evidence>
<evidence type="ECO:0000256" key="3">
    <source>
        <dbReference type="ARBA" id="ARBA00022475"/>
    </source>
</evidence>
<evidence type="ECO:0000256" key="6">
    <source>
        <dbReference type="ARBA" id="ARBA00022989"/>
    </source>
</evidence>
<sequence length="144" mass="16349">MIILAVYQIFSRNLLSEGVVWIDPLLRTLVLWIGLTGAVVATRTDKHIKIDVFAKYLPTKLLPFIQRSVYFFTLLVCLLISWHAARFVMSEYEYGTIAFSGTPAWVTAIIIPVSFCLIAVRYGVLIFTPQSQLAEFKSTETKDK</sequence>
<organism evidence="9">
    <name type="scientific">hydrothermal vent metagenome</name>
    <dbReference type="NCBI Taxonomy" id="652676"/>
    <lineage>
        <taxon>unclassified sequences</taxon>
        <taxon>metagenomes</taxon>
        <taxon>ecological metagenomes</taxon>
    </lineage>
</organism>
<evidence type="ECO:0000259" key="8">
    <source>
        <dbReference type="Pfam" id="PF04290"/>
    </source>
</evidence>
<comment type="subcellular location">
    <subcellularLocation>
        <location evidence="1">Cell inner membrane</location>
        <topology evidence="1">Multi-pass membrane protein</topology>
    </subcellularLocation>
</comment>
<keyword evidence="4" id="KW-0997">Cell inner membrane</keyword>
<reference evidence="9" key="1">
    <citation type="submission" date="2018-06" db="EMBL/GenBank/DDBJ databases">
        <authorList>
            <person name="Zhirakovskaya E."/>
        </authorList>
    </citation>
    <scope>NUCLEOTIDE SEQUENCE</scope>
</reference>
<gene>
    <name evidence="9" type="ORF">MNBD_GAMMA05-1713</name>
</gene>
<accession>A0A3B0WB23</accession>
<evidence type="ECO:0000256" key="7">
    <source>
        <dbReference type="ARBA" id="ARBA00023136"/>
    </source>
</evidence>
<name>A0A3B0WB23_9ZZZZ</name>
<keyword evidence="5" id="KW-0812">Transmembrane</keyword>
<dbReference type="EMBL" id="UOFE01000032">
    <property type="protein sequence ID" value="VAW53165.1"/>
    <property type="molecule type" value="Genomic_DNA"/>
</dbReference>
<evidence type="ECO:0000256" key="1">
    <source>
        <dbReference type="ARBA" id="ARBA00004429"/>
    </source>
</evidence>